<dbReference type="Proteomes" id="UP000250080">
    <property type="component" value="Chromosome I"/>
</dbReference>
<gene>
    <name evidence="8" type="ORF">PFR_JS23_1226</name>
</gene>
<evidence type="ECO:0000313" key="8">
    <source>
        <dbReference type="EMBL" id="SCQ78846.1"/>
    </source>
</evidence>
<proteinExistence type="inferred from homology"/>
<feature type="transmembrane region" description="Helical" evidence="7">
    <location>
        <begin position="64"/>
        <end position="87"/>
    </location>
</feature>
<evidence type="ECO:0000313" key="9">
    <source>
        <dbReference type="Proteomes" id="UP000250080"/>
    </source>
</evidence>
<dbReference type="OrthoDB" id="8906042at2"/>
<comment type="subcellular location">
    <subcellularLocation>
        <location evidence="1 7">Cell membrane</location>
        <topology evidence="1 7">Multi-pass membrane protein</topology>
    </subcellularLocation>
</comment>
<evidence type="ECO:0000256" key="7">
    <source>
        <dbReference type="RuleBase" id="RU363032"/>
    </source>
</evidence>
<dbReference type="InterPro" id="IPR050366">
    <property type="entry name" value="BP-dependent_transpt_permease"/>
</dbReference>
<dbReference type="AlphaFoldDB" id="A0A0A8RRM5"/>
<evidence type="ECO:0000256" key="2">
    <source>
        <dbReference type="ARBA" id="ARBA00022448"/>
    </source>
</evidence>
<keyword evidence="3" id="KW-1003">Cell membrane</keyword>
<name>A0A0A8RRM5_9ACTN</name>
<dbReference type="RefSeq" id="WP_036940685.1">
    <property type="nucleotide sequence ID" value="NZ_CCYS01000037.1"/>
</dbReference>
<dbReference type="InterPro" id="IPR000515">
    <property type="entry name" value="MetI-like"/>
</dbReference>
<evidence type="ECO:0000256" key="3">
    <source>
        <dbReference type="ARBA" id="ARBA00022475"/>
    </source>
</evidence>
<keyword evidence="4 7" id="KW-0812">Transmembrane</keyword>
<reference evidence="8 9" key="1">
    <citation type="submission" date="2016-09" db="EMBL/GenBank/DDBJ databases">
        <authorList>
            <person name="Laine KS P."/>
        </authorList>
    </citation>
    <scope>NUCLEOTIDE SEQUENCE [LARGE SCALE GENOMIC DNA]</scope>
    <source>
        <strain evidence="8">PFRJS-23</strain>
    </source>
</reference>
<dbReference type="SUPFAM" id="SSF161098">
    <property type="entry name" value="MetI-like"/>
    <property type="match status" value="1"/>
</dbReference>
<dbReference type="Gene3D" id="1.10.3720.10">
    <property type="entry name" value="MetI-like"/>
    <property type="match status" value="1"/>
</dbReference>
<feature type="transmembrane region" description="Helical" evidence="7">
    <location>
        <begin position="7"/>
        <end position="27"/>
    </location>
</feature>
<dbReference type="GO" id="GO:0055085">
    <property type="term" value="P:transmembrane transport"/>
    <property type="evidence" value="ECO:0007669"/>
    <property type="project" value="InterPro"/>
</dbReference>
<dbReference type="GO" id="GO:0005886">
    <property type="term" value="C:plasma membrane"/>
    <property type="evidence" value="ECO:0007669"/>
    <property type="project" value="UniProtKB-SubCell"/>
</dbReference>
<evidence type="ECO:0000256" key="4">
    <source>
        <dbReference type="ARBA" id="ARBA00022692"/>
    </source>
</evidence>
<dbReference type="PANTHER" id="PTHR43386">
    <property type="entry name" value="OLIGOPEPTIDE TRANSPORT SYSTEM PERMEASE PROTEIN APPC"/>
    <property type="match status" value="1"/>
</dbReference>
<dbReference type="Pfam" id="PF00528">
    <property type="entry name" value="BPD_transp_1"/>
    <property type="match status" value="1"/>
</dbReference>
<evidence type="ECO:0000256" key="6">
    <source>
        <dbReference type="ARBA" id="ARBA00023136"/>
    </source>
</evidence>
<feature type="transmembrane region" description="Helical" evidence="7">
    <location>
        <begin position="131"/>
        <end position="149"/>
    </location>
</feature>
<keyword evidence="6 7" id="KW-0472">Membrane</keyword>
<dbReference type="InterPro" id="IPR035906">
    <property type="entry name" value="MetI-like_sf"/>
</dbReference>
<feature type="transmembrane region" description="Helical" evidence="7">
    <location>
        <begin position="108"/>
        <end position="125"/>
    </location>
</feature>
<dbReference type="EMBL" id="LT618793">
    <property type="protein sequence ID" value="SCQ78846.1"/>
    <property type="molecule type" value="Genomic_DNA"/>
</dbReference>
<sequence length="271" mass="28402">MRRASLVVGVGLLTVVVVFALVGLFWLPDDPVKVQAQQALLRAGGDHLLGTDGYGRDILARLMVGARSCLLVGVVSVAIGAIVGVPVGIWSGMSRPKVGRRIMQGSDILYAFPAILLAILLAAANGSGTTLTAMSAIGIAAVPAFARVANSATRGVMSHDYIAASRSSGIGWVEVARSHVLPNIAPVVLVQSSSSLGMAVLAEAALSYLGLGTPPTTPTWGRMLYDAQPYMYADWLQVLWPALFIAIAVLGFNLTGDGLREIIDPRLREDS</sequence>
<keyword evidence="2 7" id="KW-0813">Transport</keyword>
<dbReference type="PROSITE" id="PS50928">
    <property type="entry name" value="ABC_TM1"/>
    <property type="match status" value="1"/>
</dbReference>
<dbReference type="GeneID" id="61222311"/>
<comment type="similarity">
    <text evidence="7">Belongs to the binding-protein-dependent transport system permease family.</text>
</comment>
<organism evidence="8 9">
    <name type="scientific">Propionibacterium freudenreichii</name>
    <dbReference type="NCBI Taxonomy" id="1744"/>
    <lineage>
        <taxon>Bacteria</taxon>
        <taxon>Bacillati</taxon>
        <taxon>Actinomycetota</taxon>
        <taxon>Actinomycetes</taxon>
        <taxon>Propionibacteriales</taxon>
        <taxon>Propionibacteriaceae</taxon>
        <taxon>Propionibacterium</taxon>
    </lineage>
</organism>
<keyword evidence="5 7" id="KW-1133">Transmembrane helix</keyword>
<accession>A0A0A8RRM5</accession>
<dbReference type="CDD" id="cd06261">
    <property type="entry name" value="TM_PBP2"/>
    <property type="match status" value="1"/>
</dbReference>
<protein>
    <submittedName>
        <fullName evidence="8">Oligopeptide ABC transport system membrane protein</fullName>
    </submittedName>
</protein>
<dbReference type="PANTHER" id="PTHR43386:SF25">
    <property type="entry name" value="PEPTIDE ABC TRANSPORTER PERMEASE PROTEIN"/>
    <property type="match status" value="1"/>
</dbReference>
<evidence type="ECO:0000256" key="5">
    <source>
        <dbReference type="ARBA" id="ARBA00022989"/>
    </source>
</evidence>
<evidence type="ECO:0000256" key="1">
    <source>
        <dbReference type="ARBA" id="ARBA00004651"/>
    </source>
</evidence>
<feature type="transmembrane region" description="Helical" evidence="7">
    <location>
        <begin position="230"/>
        <end position="252"/>
    </location>
</feature>